<dbReference type="OrthoDB" id="1179585at2759"/>
<dbReference type="EMBL" id="CDMC01000001">
    <property type="protein sequence ID" value="CEL01851.1"/>
    <property type="molecule type" value="Genomic_DNA"/>
</dbReference>
<dbReference type="Proteomes" id="UP000054771">
    <property type="component" value="Unassembled WGS sequence"/>
</dbReference>
<dbReference type="STRING" id="454130.A0A0U5FR34"/>
<dbReference type="InterPro" id="IPR029411">
    <property type="entry name" value="RG-lyase_III"/>
</dbReference>
<feature type="domain" description="Rhamnogalacturonan lyase" evidence="1">
    <location>
        <begin position="19"/>
        <end position="109"/>
    </location>
</feature>
<keyword evidence="3" id="KW-1185">Reference proteome</keyword>
<organism evidence="2 3">
    <name type="scientific">Aspergillus calidoustus</name>
    <dbReference type="NCBI Taxonomy" id="454130"/>
    <lineage>
        <taxon>Eukaryota</taxon>
        <taxon>Fungi</taxon>
        <taxon>Dikarya</taxon>
        <taxon>Ascomycota</taxon>
        <taxon>Pezizomycotina</taxon>
        <taxon>Eurotiomycetes</taxon>
        <taxon>Eurotiomycetidae</taxon>
        <taxon>Eurotiales</taxon>
        <taxon>Aspergillaceae</taxon>
        <taxon>Aspergillus</taxon>
        <taxon>Aspergillus subgen. Nidulantes</taxon>
    </lineage>
</organism>
<evidence type="ECO:0000259" key="1">
    <source>
        <dbReference type="Pfam" id="PF14683"/>
    </source>
</evidence>
<evidence type="ECO:0000313" key="3">
    <source>
        <dbReference type="Proteomes" id="UP000054771"/>
    </source>
</evidence>
<dbReference type="SUPFAM" id="SSF49785">
    <property type="entry name" value="Galactose-binding domain-like"/>
    <property type="match status" value="1"/>
</dbReference>
<reference evidence="3" key="1">
    <citation type="journal article" date="2016" name="Genome Announc.">
        <title>Draft genome sequences of fungus Aspergillus calidoustus.</title>
        <authorList>
            <person name="Horn F."/>
            <person name="Linde J."/>
            <person name="Mattern D.J."/>
            <person name="Walther G."/>
            <person name="Guthke R."/>
            <person name="Scherlach K."/>
            <person name="Martin K."/>
            <person name="Brakhage A.A."/>
            <person name="Petzke L."/>
            <person name="Valiante V."/>
        </authorList>
    </citation>
    <scope>NUCLEOTIDE SEQUENCE [LARGE SCALE GENOMIC DNA]</scope>
    <source>
        <strain evidence="3">SF006504</strain>
    </source>
</reference>
<proteinExistence type="predicted"/>
<gene>
    <name evidence="2" type="ORF">ASPCAL01427</name>
</gene>
<dbReference type="AlphaFoldDB" id="A0A0U5FR34"/>
<accession>A0A0U5FR34</accession>
<dbReference type="Pfam" id="PF14683">
    <property type="entry name" value="CBM-like"/>
    <property type="match status" value="1"/>
</dbReference>
<protein>
    <recommendedName>
        <fullName evidence="1">Rhamnogalacturonan lyase domain-containing protein</fullName>
    </recommendedName>
</protein>
<sequence>MYGYLSSMQAIWAFPTEFPNGVTYKIGESDPSQDWNYIYWSVFSHVGNTSRNETVYSINNWTILFDLDAHQLAHGQANLKGTTATLTISFAGAKTGSRTLDWVNLPYTPKVNGDSVETWVIPWSVGTSCGICSAVSCLNFEHKFSSRRRGCV</sequence>
<evidence type="ECO:0000313" key="2">
    <source>
        <dbReference type="EMBL" id="CEL01851.1"/>
    </source>
</evidence>
<name>A0A0U5FR34_ASPCI</name>
<dbReference type="InterPro" id="IPR008979">
    <property type="entry name" value="Galactose-bd-like_sf"/>
</dbReference>